<keyword evidence="2" id="KW-0479">Metal-binding</keyword>
<dbReference type="PANTHER" id="PTHR12001:SF72">
    <property type="entry name" value="THIJ_PFPI FAMILY PROTEIN (AFU_ORTHOLOGUE AFUA_3G01210)-RELATED"/>
    <property type="match status" value="1"/>
</dbReference>
<evidence type="ECO:0000256" key="4">
    <source>
        <dbReference type="RuleBase" id="RU004466"/>
    </source>
</evidence>
<dbReference type="CDD" id="cd00685">
    <property type="entry name" value="Trans_IPPS_HT"/>
    <property type="match status" value="1"/>
</dbReference>
<dbReference type="SUPFAM" id="SSF48576">
    <property type="entry name" value="Terpenoid synthases"/>
    <property type="match status" value="1"/>
</dbReference>
<dbReference type="Proteomes" id="UP001320420">
    <property type="component" value="Unassembled WGS sequence"/>
</dbReference>
<feature type="compositionally biased region" description="Polar residues" evidence="5">
    <location>
        <begin position="35"/>
        <end position="57"/>
    </location>
</feature>
<evidence type="ECO:0000256" key="1">
    <source>
        <dbReference type="ARBA" id="ARBA00022679"/>
    </source>
</evidence>
<proteinExistence type="inferred from homology"/>
<organism evidence="6 7">
    <name type="scientific">Diatrype stigma</name>
    <dbReference type="NCBI Taxonomy" id="117547"/>
    <lineage>
        <taxon>Eukaryota</taxon>
        <taxon>Fungi</taxon>
        <taxon>Dikarya</taxon>
        <taxon>Ascomycota</taxon>
        <taxon>Pezizomycotina</taxon>
        <taxon>Sordariomycetes</taxon>
        <taxon>Xylariomycetidae</taxon>
        <taxon>Xylariales</taxon>
        <taxon>Diatrypaceae</taxon>
        <taxon>Diatrype</taxon>
    </lineage>
</organism>
<dbReference type="PANTHER" id="PTHR12001">
    <property type="entry name" value="GERANYLGERANYL PYROPHOSPHATE SYNTHASE"/>
    <property type="match status" value="1"/>
</dbReference>
<feature type="compositionally biased region" description="Basic and acidic residues" evidence="5">
    <location>
        <begin position="135"/>
        <end position="145"/>
    </location>
</feature>
<dbReference type="InterPro" id="IPR000092">
    <property type="entry name" value="Polyprenyl_synt"/>
</dbReference>
<dbReference type="PROSITE" id="PS00723">
    <property type="entry name" value="POLYPRENYL_SYNTHASE_1"/>
    <property type="match status" value="1"/>
</dbReference>
<dbReference type="GO" id="GO:0043386">
    <property type="term" value="P:mycotoxin biosynthetic process"/>
    <property type="evidence" value="ECO:0007669"/>
    <property type="project" value="UniProtKB-ARBA"/>
</dbReference>
<dbReference type="PROSITE" id="PS00444">
    <property type="entry name" value="POLYPRENYL_SYNTHASE_2"/>
    <property type="match status" value="1"/>
</dbReference>
<evidence type="ECO:0000256" key="2">
    <source>
        <dbReference type="ARBA" id="ARBA00022723"/>
    </source>
</evidence>
<feature type="region of interest" description="Disordered" evidence="5">
    <location>
        <begin position="29"/>
        <end position="145"/>
    </location>
</feature>
<dbReference type="AlphaFoldDB" id="A0AAN9V7N0"/>
<reference evidence="6 7" key="1">
    <citation type="submission" date="2024-02" db="EMBL/GenBank/DDBJ databases">
        <title>De novo assembly and annotation of 12 fungi associated with fruit tree decline syndrome in Ontario, Canada.</title>
        <authorList>
            <person name="Sulman M."/>
            <person name="Ellouze W."/>
            <person name="Ilyukhin E."/>
        </authorList>
    </citation>
    <scope>NUCLEOTIDE SEQUENCE [LARGE SCALE GENOMIC DNA]</scope>
    <source>
        <strain evidence="6 7">M11/M66-122</strain>
    </source>
</reference>
<accession>A0AAN9V7N0</accession>
<sequence length="460" mass="51074">MSLTCVSPCVTTGMNAGYYEQNDITDTDSIHKTASDSGASMSDESTQTVDSSVTSGSIADEKDDYVRGDENASQYTHEANTTDTPSTSSPRSTRMSRRESGSQSPISSIGDDATDEHLKPINKAMGPEQQPNGAERQHLPEPIPSDRIDSVFARDLPALSSTVIRAPARYVESLPGKKIRDKAANALNIWLQVNQDDLNQIRQVINLLHNASLILDDVEDGSISRRGRPAPHMVFGTPQAINSAGYQINKAMIEVLKLGDAQCIEVFTEEMDKLYIGQGHDLFWTFNIKRPSVEEYISMVDYKTGALFNMLVRLMTIKNQSSSPITPDLNRLVVLLGRYFQIRDDYMNLTSLEYTDQKGFCDDLDEGKFSLTLIHALENTEEAEYSILRHVLGQRHIANGMSLAQKHLVLHILKEAGSLEYTVTALRKISQEIEAETDSIEEATGIENKPLRALFEVLKV</sequence>
<evidence type="ECO:0000256" key="5">
    <source>
        <dbReference type="SAM" id="MobiDB-lite"/>
    </source>
</evidence>
<evidence type="ECO:0000256" key="3">
    <source>
        <dbReference type="ARBA" id="ARBA00022842"/>
    </source>
</evidence>
<dbReference type="GO" id="GO:0046872">
    <property type="term" value="F:metal ion binding"/>
    <property type="evidence" value="ECO:0007669"/>
    <property type="project" value="UniProtKB-KW"/>
</dbReference>
<comment type="caution">
    <text evidence="6">The sequence shown here is derived from an EMBL/GenBank/DDBJ whole genome shotgun (WGS) entry which is preliminary data.</text>
</comment>
<dbReference type="SFLD" id="SFLDS00005">
    <property type="entry name" value="Isoprenoid_Synthase_Type_I"/>
    <property type="match status" value="1"/>
</dbReference>
<evidence type="ECO:0000313" key="7">
    <source>
        <dbReference type="Proteomes" id="UP001320420"/>
    </source>
</evidence>
<comment type="similarity">
    <text evidence="4">Belongs to the FPP/GGPP synthase family.</text>
</comment>
<dbReference type="GO" id="GO:0046165">
    <property type="term" value="P:alcohol biosynthetic process"/>
    <property type="evidence" value="ECO:0007669"/>
    <property type="project" value="UniProtKB-ARBA"/>
</dbReference>
<keyword evidence="1 4" id="KW-0808">Transferase</keyword>
<dbReference type="GO" id="GO:0004659">
    <property type="term" value="F:prenyltransferase activity"/>
    <property type="evidence" value="ECO:0007669"/>
    <property type="project" value="InterPro"/>
</dbReference>
<dbReference type="InterPro" id="IPR008949">
    <property type="entry name" value="Isoprenoid_synthase_dom_sf"/>
</dbReference>
<dbReference type="InterPro" id="IPR033749">
    <property type="entry name" value="Polyprenyl_synt_CS"/>
</dbReference>
<dbReference type="GO" id="GO:0008299">
    <property type="term" value="P:isoprenoid biosynthetic process"/>
    <property type="evidence" value="ECO:0007669"/>
    <property type="project" value="InterPro"/>
</dbReference>
<keyword evidence="3" id="KW-0460">Magnesium</keyword>
<gene>
    <name evidence="6" type="ORF">SLS62_002002</name>
</gene>
<dbReference type="Pfam" id="PF00348">
    <property type="entry name" value="polyprenyl_synt"/>
    <property type="match status" value="1"/>
</dbReference>
<evidence type="ECO:0000313" key="6">
    <source>
        <dbReference type="EMBL" id="KAK7756059.1"/>
    </source>
</evidence>
<feature type="compositionally biased region" description="Low complexity" evidence="5">
    <location>
        <begin position="81"/>
        <end position="93"/>
    </location>
</feature>
<protein>
    <submittedName>
        <fullName evidence="6">Uncharacterized protein</fullName>
    </submittedName>
</protein>
<dbReference type="EMBL" id="JAKJXP020000009">
    <property type="protein sequence ID" value="KAK7756059.1"/>
    <property type="molecule type" value="Genomic_DNA"/>
</dbReference>
<keyword evidence="7" id="KW-1185">Reference proteome</keyword>
<name>A0AAN9V7N0_9PEZI</name>
<dbReference type="Gene3D" id="1.10.600.10">
    <property type="entry name" value="Farnesyl Diphosphate Synthase"/>
    <property type="match status" value="1"/>
</dbReference>